<dbReference type="InterPro" id="IPR014031">
    <property type="entry name" value="Ketoacyl_synth_C"/>
</dbReference>
<dbReference type="Gene3D" id="3.40.47.10">
    <property type="match status" value="1"/>
</dbReference>
<dbReference type="PROSITE" id="PS52004">
    <property type="entry name" value="KS3_2"/>
    <property type="match status" value="1"/>
</dbReference>
<dbReference type="SMART" id="SM00825">
    <property type="entry name" value="PKS_KS"/>
    <property type="match status" value="1"/>
</dbReference>
<dbReference type="PANTHER" id="PTHR11712:SF336">
    <property type="entry name" value="3-OXOACYL-[ACYL-CARRIER-PROTEIN] SYNTHASE, MITOCHONDRIAL"/>
    <property type="match status" value="1"/>
</dbReference>
<evidence type="ECO:0000256" key="2">
    <source>
        <dbReference type="ARBA" id="ARBA00008467"/>
    </source>
</evidence>
<dbReference type="EMBL" id="EF032014">
    <property type="protein sequence ID" value="ABK51298.1"/>
    <property type="molecule type" value="Genomic_DNA"/>
</dbReference>
<comment type="similarity">
    <text evidence="2 4">Belongs to the thiolase-like superfamily. Beta-ketoacyl-ACP synthases family.</text>
</comment>
<evidence type="ECO:0000313" key="6">
    <source>
        <dbReference type="EMBL" id="ABK51298.1"/>
    </source>
</evidence>
<accession>A0MS23</accession>
<proteinExistence type="inferred from homology"/>
<dbReference type="SUPFAM" id="SSF53901">
    <property type="entry name" value="Thiolase-like"/>
    <property type="match status" value="2"/>
</dbReference>
<dbReference type="InterPro" id="IPR000794">
    <property type="entry name" value="Beta-ketoacyl_synthase"/>
</dbReference>
<organism evidence="6">
    <name type="scientific">Candidatus Endobugula sertula</name>
    <name type="common">Bugula neritina bacterial symbiont</name>
    <dbReference type="NCBI Taxonomy" id="62101"/>
    <lineage>
        <taxon>Bacteria</taxon>
        <taxon>Pseudomonadati</taxon>
        <taxon>Pseudomonadota</taxon>
        <taxon>Gammaproteobacteria</taxon>
        <taxon>Cellvibrionales</taxon>
        <taxon>Cellvibrionaceae</taxon>
        <taxon>Candidatus Endobugula</taxon>
    </lineage>
</organism>
<dbReference type="NCBIfam" id="NF005490">
    <property type="entry name" value="PRK07103.1"/>
    <property type="match status" value="1"/>
</dbReference>
<dbReference type="GO" id="GO:0005829">
    <property type="term" value="C:cytosol"/>
    <property type="evidence" value="ECO:0007669"/>
    <property type="project" value="TreeGrafter"/>
</dbReference>
<comment type="pathway">
    <text evidence="1">Lipid metabolism; fatty acid biosynthesis.</text>
</comment>
<evidence type="ECO:0000313" key="7">
    <source>
        <dbReference type="EMBL" id="ODS25131.1"/>
    </source>
</evidence>
<dbReference type="Pfam" id="PF00109">
    <property type="entry name" value="ketoacyl-synt"/>
    <property type="match status" value="1"/>
</dbReference>
<dbReference type="InterPro" id="IPR020841">
    <property type="entry name" value="PKS_Beta-ketoAc_synthase_dom"/>
</dbReference>
<dbReference type="EMBL" id="MDLC01000001">
    <property type="protein sequence ID" value="ODS25131.1"/>
    <property type="molecule type" value="Genomic_DNA"/>
</dbReference>
<dbReference type="CDD" id="cd00834">
    <property type="entry name" value="KAS_I_II"/>
    <property type="match status" value="1"/>
</dbReference>
<dbReference type="InterPro" id="IPR016039">
    <property type="entry name" value="Thiolase-like"/>
</dbReference>
<dbReference type="STRING" id="62101.AB835_00235"/>
<evidence type="ECO:0000256" key="3">
    <source>
        <dbReference type="ARBA" id="ARBA00022679"/>
    </source>
</evidence>
<keyword evidence="3 4" id="KW-0808">Transferase</keyword>
<dbReference type="PANTHER" id="PTHR11712">
    <property type="entry name" value="POLYKETIDE SYNTHASE-RELATED"/>
    <property type="match status" value="1"/>
</dbReference>
<gene>
    <name evidence="7" type="ORF">AB835_00235</name>
</gene>
<dbReference type="AlphaFoldDB" id="A0MS23"/>
<dbReference type="Proteomes" id="UP000242502">
    <property type="component" value="Unassembled WGS sequence"/>
</dbReference>
<evidence type="ECO:0000256" key="4">
    <source>
        <dbReference type="RuleBase" id="RU003694"/>
    </source>
</evidence>
<feature type="domain" description="Ketosynthase family 3 (KS3)" evidence="5">
    <location>
        <begin position="6"/>
        <end position="405"/>
    </location>
</feature>
<dbReference type="Pfam" id="PF02801">
    <property type="entry name" value="Ketoacyl-synt_C"/>
    <property type="match status" value="1"/>
</dbReference>
<evidence type="ECO:0000256" key="1">
    <source>
        <dbReference type="ARBA" id="ARBA00005194"/>
    </source>
</evidence>
<reference evidence="7" key="2">
    <citation type="journal article" date="2016" name="Appl. Environ. Microbiol.">
        <title>Lack of Overt Genome Reduction in the Bryostatin-Producing Bryozoan Symbiont "Candidatus Endobugula sertula".</title>
        <authorList>
            <person name="Miller I.J."/>
            <person name="Vanee N."/>
            <person name="Fong S.S."/>
            <person name="Lim-Fong G.E."/>
            <person name="Kwan J.C."/>
        </authorList>
    </citation>
    <scope>NUCLEOTIDE SEQUENCE [LARGE SCALE GENOMIC DNA]</scope>
    <source>
        <strain evidence="7">AB1-4</strain>
    </source>
</reference>
<dbReference type="InterPro" id="IPR014030">
    <property type="entry name" value="Ketoacyl_synth_N"/>
</dbReference>
<protein>
    <submittedName>
        <fullName evidence="6">BryQ</fullName>
    </submittedName>
    <submittedName>
        <fullName evidence="7">Polyketide beta-ketoacyl:ACP synthase</fullName>
    </submittedName>
</protein>
<name>A0MS23_9GAMM</name>
<dbReference type="GO" id="GO:0006633">
    <property type="term" value="P:fatty acid biosynthetic process"/>
    <property type="evidence" value="ECO:0007669"/>
    <property type="project" value="TreeGrafter"/>
</dbReference>
<sequence>MNNGNSPVITITGIGIISAIGQGKDEFKNALFDGKNHFDIMQRPGRQNGTEFIGAEAHSFTPVDRLSQNKSHTISLSGQMALAALDEAWHDAELEKMNHHRIGLIIGGSNIQQRELVITQEKYRNKLHFLRPSYGLSFLDTDLCGLCTSAFNIQGMAYTVGGASASGQLAIIEAAEAVKSGRVDACIALGAMMDISYWECQSLSTLGAMGSRKYALSPHLACRPFDTHHDGFIYGEACAALVIEHRDQCRKSLPYANLTGWALHMDANRHPDPSVYGESNVINSALNKANLIAEQIDYINPHGSSSIIGDNTELQALRTCRLVHAAINATKSITGHSLTAAGAVEVAATLLQMKHKRLHPTRNLDEPIDPEFNWIIDQVKRADIQHSLCLSIGFGGVNTALCLSQI</sequence>
<dbReference type="GO" id="GO:0004315">
    <property type="term" value="F:3-oxoacyl-[acyl-carrier-protein] synthase activity"/>
    <property type="evidence" value="ECO:0007669"/>
    <property type="project" value="TreeGrafter"/>
</dbReference>
<reference evidence="6" key="1">
    <citation type="submission" date="2006-09" db="EMBL/GenBank/DDBJ databases">
        <title>Identification of the putative bryostatin polyketide synthase gene cluster from 'Candidatus Endobugula sertula', the uncultivated microbial symbiont of the marine bryozoan Bugula neritina.</title>
        <authorList>
            <person name="Sudek S."/>
            <person name="Lopanik N.B."/>
            <person name="Waggoner L.E."/>
            <person name="Hildebrand M."/>
            <person name="Anderson C."/>
            <person name="Liu H."/>
            <person name="Patel A."/>
            <person name="Sherman D.H."/>
            <person name="Haygood M.G."/>
        </authorList>
    </citation>
    <scope>NUCLEOTIDE SEQUENCE</scope>
</reference>
<evidence type="ECO:0000259" key="5">
    <source>
        <dbReference type="PROSITE" id="PS52004"/>
    </source>
</evidence>